<dbReference type="PANTHER" id="PTHR33408:SF2">
    <property type="entry name" value="TRANSPOSASE DDE DOMAIN-CONTAINING PROTEIN"/>
    <property type="match status" value="1"/>
</dbReference>
<evidence type="ECO:0000259" key="2">
    <source>
        <dbReference type="Pfam" id="PF13751"/>
    </source>
</evidence>
<reference evidence="3" key="1">
    <citation type="submission" date="2019-03" db="EMBL/GenBank/DDBJ databases">
        <title>Single cell metagenomics reveals metabolic interactions within the superorganism composed of flagellate Streblomastix strix and complex community of Bacteroidetes bacteria on its surface.</title>
        <authorList>
            <person name="Treitli S.C."/>
            <person name="Kolisko M."/>
            <person name="Husnik F."/>
            <person name="Keeling P."/>
            <person name="Hampl V."/>
        </authorList>
    </citation>
    <scope>NUCLEOTIDE SEQUENCE</scope>
    <source>
        <strain evidence="3">STM</strain>
    </source>
</reference>
<protein>
    <recommendedName>
        <fullName evidence="4">Transposase DDE domain-containing protein</fullName>
    </recommendedName>
</protein>
<dbReference type="Pfam" id="PF13751">
    <property type="entry name" value="DDE_Tnp_1_6"/>
    <property type="match status" value="1"/>
</dbReference>
<name>A0A5J4S5X1_9ZZZZ</name>
<dbReference type="InterPro" id="IPR047629">
    <property type="entry name" value="IS1182_transpos"/>
</dbReference>
<dbReference type="NCBIfam" id="NF033551">
    <property type="entry name" value="transpos_IS1182"/>
    <property type="match status" value="1"/>
</dbReference>
<proteinExistence type="predicted"/>
<evidence type="ECO:0000259" key="1">
    <source>
        <dbReference type="Pfam" id="PF05598"/>
    </source>
</evidence>
<feature type="domain" description="Transposase DDE" evidence="2">
    <location>
        <begin position="377"/>
        <end position="501"/>
    </location>
</feature>
<dbReference type="EMBL" id="SNRY01000435">
    <property type="protein sequence ID" value="KAA6340763.1"/>
    <property type="molecule type" value="Genomic_DNA"/>
</dbReference>
<feature type="domain" description="Transposase InsH N-terminal" evidence="1">
    <location>
        <begin position="20"/>
        <end position="110"/>
    </location>
</feature>
<comment type="caution">
    <text evidence="3">The sequence shown here is derived from an EMBL/GenBank/DDBJ whole genome shotgun (WGS) entry which is preliminary data.</text>
</comment>
<dbReference type="InterPro" id="IPR025668">
    <property type="entry name" value="Tnp_DDE_dom"/>
</dbReference>
<dbReference type="InterPro" id="IPR008490">
    <property type="entry name" value="Transposase_InsH_N"/>
</dbReference>
<accession>A0A5J4S5X1</accession>
<gene>
    <name evidence="3" type="ORF">EZS27_011387</name>
</gene>
<evidence type="ECO:0008006" key="4">
    <source>
        <dbReference type="Google" id="ProtNLM"/>
    </source>
</evidence>
<evidence type="ECO:0000313" key="3">
    <source>
        <dbReference type="EMBL" id="KAA6340763.1"/>
    </source>
</evidence>
<organism evidence="3">
    <name type="scientific">termite gut metagenome</name>
    <dbReference type="NCBI Taxonomy" id="433724"/>
    <lineage>
        <taxon>unclassified sequences</taxon>
        <taxon>metagenomes</taxon>
        <taxon>organismal metagenomes</taxon>
    </lineage>
</organism>
<dbReference type="PANTHER" id="PTHR33408">
    <property type="entry name" value="TRANSPOSASE"/>
    <property type="match status" value="1"/>
</dbReference>
<dbReference type="Pfam" id="PF05598">
    <property type="entry name" value="DUF772"/>
    <property type="match status" value="1"/>
</dbReference>
<dbReference type="AlphaFoldDB" id="A0A5J4S5X1"/>
<sequence>MKKITFKSHNQREILLFPPSLEEKIPQNSPSRLVNQVVEDLDISSLLKTYKGGGTSSYHPRMMLKVLFLSYLNNIYSCRKIAKQVQENIHYIWLAGGQEPDFRTINDFRSKRLKSHINILFTQVVVMLCEMGYISLEKQYIDGTKIESVANRYTFVWRKTVEKNKAKLEIKIRDILSQIEEGITLDNTAPESTPTPIDTEALKQRIASINKENRTKQELKKIKTLEEKHLPKLQEYENHLQRMGDDRNSYSKTDKEATFMRMKEDHMKNGQLKPAYNLQIGTENQFITNYAFYQDRDDTMTFTSFVELHHKQYGSYPREVCADAGYGSEENYQYMENNHIEAYVKYNYFHKEQKRAFKNNPFLQENLHYNSQQDYFVCPMGQHMRLIGKRKNKTKTGYQTTIHLYEAQNCQGCPLRGQCHKAQGSRILSVNHSLRAYKEKAKERLTSEKGLEHRRKRPIEPEAVFGQIKFNRHYNRFRHRGIEKINRDFGILAIAFNMAKLFNKRAKSGCFDPLTRKEALFIFSCLLLSLLYRIYGQEKINKNKPSLIYNVAA</sequence>